<evidence type="ECO:0000256" key="7">
    <source>
        <dbReference type="ARBA" id="ARBA00022989"/>
    </source>
</evidence>
<proteinExistence type="inferred from homology"/>
<evidence type="ECO:0000256" key="10">
    <source>
        <dbReference type="PIRNR" id="PIRNR003097"/>
    </source>
</evidence>
<name>A0A926EVK4_9FIRM</name>
<feature type="transmembrane region" description="Helical" evidence="11">
    <location>
        <begin position="27"/>
        <end position="50"/>
    </location>
</feature>
<evidence type="ECO:0000256" key="6">
    <source>
        <dbReference type="ARBA" id="ARBA00022692"/>
    </source>
</evidence>
<dbReference type="InterPro" id="IPR004513">
    <property type="entry name" value="FtsX"/>
</dbReference>
<evidence type="ECO:0000259" key="13">
    <source>
        <dbReference type="Pfam" id="PF18075"/>
    </source>
</evidence>
<dbReference type="InterPro" id="IPR040690">
    <property type="entry name" value="FtsX_ECD"/>
</dbReference>
<dbReference type="Proteomes" id="UP000601522">
    <property type="component" value="Unassembled WGS sequence"/>
</dbReference>
<evidence type="ECO:0000256" key="9">
    <source>
        <dbReference type="ARBA" id="ARBA00023306"/>
    </source>
</evidence>
<dbReference type="Pfam" id="PF18075">
    <property type="entry name" value="FtsX_ECD"/>
    <property type="match status" value="1"/>
</dbReference>
<dbReference type="InterPro" id="IPR003838">
    <property type="entry name" value="ABC3_permease_C"/>
</dbReference>
<dbReference type="GO" id="GO:0051301">
    <property type="term" value="P:cell division"/>
    <property type="evidence" value="ECO:0007669"/>
    <property type="project" value="UniProtKB-KW"/>
</dbReference>
<evidence type="ECO:0000313" key="15">
    <source>
        <dbReference type="Proteomes" id="UP000601522"/>
    </source>
</evidence>
<sequence>MEMKFQMFKNITKQGFQGMWRNRGMGLASVTSISAVLMILGLILILILSINSLVVDTQSKFDEIEVFLLNDATEEDITALEEAINSENGVKKVEFKSRDEALKIMQEEWGEEAYLLEGLEEDVLPNSYVIKLKDIEYADDIVKAISGMNGVEKINYHKEIIDKLMTFANYVRLGGIAIIAALILVSIFIISNTIKLTVASRKREIGIMKYVGATNGYIKGPFIMEGILFGLIGALLSIGLVYYGYDYFFESVSEKVYAWISVILVPPELIINDIVIIFTAIGAGIGALGSLVSMKKYLNV</sequence>
<dbReference type="GO" id="GO:0005886">
    <property type="term" value="C:plasma membrane"/>
    <property type="evidence" value="ECO:0007669"/>
    <property type="project" value="UniProtKB-SubCell"/>
</dbReference>
<evidence type="ECO:0000256" key="2">
    <source>
        <dbReference type="ARBA" id="ARBA00007379"/>
    </source>
</evidence>
<dbReference type="Gene3D" id="3.30.70.3040">
    <property type="match status" value="1"/>
</dbReference>
<comment type="caution">
    <text evidence="14">The sequence shown here is derived from an EMBL/GenBank/DDBJ whole genome shotgun (WGS) entry which is preliminary data.</text>
</comment>
<evidence type="ECO:0000256" key="5">
    <source>
        <dbReference type="ARBA" id="ARBA00022618"/>
    </source>
</evidence>
<dbReference type="EMBL" id="JACRTK010000001">
    <property type="protein sequence ID" value="MBC8589721.1"/>
    <property type="molecule type" value="Genomic_DNA"/>
</dbReference>
<feature type="transmembrane region" description="Helical" evidence="11">
    <location>
        <begin position="227"/>
        <end position="245"/>
    </location>
</feature>
<keyword evidence="15" id="KW-1185">Reference proteome</keyword>
<gene>
    <name evidence="14" type="ORF">H8689_00995</name>
</gene>
<accession>A0A926EVK4</accession>
<dbReference type="PANTHER" id="PTHR47755">
    <property type="entry name" value="CELL DIVISION PROTEIN FTSX"/>
    <property type="match status" value="1"/>
</dbReference>
<evidence type="ECO:0000256" key="8">
    <source>
        <dbReference type="ARBA" id="ARBA00023136"/>
    </source>
</evidence>
<dbReference type="NCBIfam" id="NF038347">
    <property type="entry name" value="FtsX_Gpos"/>
    <property type="match status" value="1"/>
</dbReference>
<keyword evidence="7 11" id="KW-1133">Transmembrane helix</keyword>
<feature type="domain" description="ABC3 transporter permease C-terminal" evidence="12">
    <location>
        <begin position="177"/>
        <end position="297"/>
    </location>
</feature>
<reference evidence="14 15" key="1">
    <citation type="submission" date="2020-08" db="EMBL/GenBank/DDBJ databases">
        <title>Genome public.</title>
        <authorList>
            <person name="Liu C."/>
            <person name="Sun Q."/>
        </authorList>
    </citation>
    <scope>NUCLEOTIDE SEQUENCE [LARGE SCALE GENOMIC DNA]</scope>
    <source>
        <strain evidence="14 15">NSJ-26</strain>
    </source>
</reference>
<evidence type="ECO:0000256" key="3">
    <source>
        <dbReference type="ARBA" id="ARBA00021907"/>
    </source>
</evidence>
<protein>
    <recommendedName>
        <fullName evidence="3 10">Cell division protein FtsX</fullName>
    </recommendedName>
</protein>
<keyword evidence="9 10" id="KW-0131">Cell cycle</keyword>
<evidence type="ECO:0000259" key="12">
    <source>
        <dbReference type="Pfam" id="PF02687"/>
    </source>
</evidence>
<comment type="function">
    <text evidence="10">Part of the ABC transporter FtsEX involved in asymmetric cellular division facilitating the initiation of sporulation.</text>
</comment>
<dbReference type="Pfam" id="PF02687">
    <property type="entry name" value="FtsX"/>
    <property type="match status" value="1"/>
</dbReference>
<dbReference type="InterPro" id="IPR058204">
    <property type="entry name" value="FtsX_firmicutes-type"/>
</dbReference>
<keyword evidence="6 11" id="KW-0812">Transmembrane</keyword>
<keyword evidence="4 10" id="KW-1003">Cell membrane</keyword>
<keyword evidence="5 10" id="KW-0132">Cell division</keyword>
<comment type="subcellular location">
    <subcellularLocation>
        <location evidence="1">Cell membrane</location>
        <topology evidence="1">Multi-pass membrane protein</topology>
    </subcellularLocation>
</comment>
<evidence type="ECO:0000256" key="11">
    <source>
        <dbReference type="SAM" id="Phobius"/>
    </source>
</evidence>
<feature type="domain" description="FtsX extracellular" evidence="13">
    <location>
        <begin position="63"/>
        <end position="154"/>
    </location>
</feature>
<comment type="similarity">
    <text evidence="2 10">Belongs to the ABC-4 integral membrane protein family. FtsX subfamily.</text>
</comment>
<feature type="transmembrane region" description="Helical" evidence="11">
    <location>
        <begin position="274"/>
        <end position="294"/>
    </location>
</feature>
<keyword evidence="8 10" id="KW-0472">Membrane</keyword>
<organism evidence="14 15">
    <name type="scientific">Wansuia hejianensis</name>
    <dbReference type="NCBI Taxonomy" id="2763667"/>
    <lineage>
        <taxon>Bacteria</taxon>
        <taxon>Bacillati</taxon>
        <taxon>Bacillota</taxon>
        <taxon>Clostridia</taxon>
        <taxon>Lachnospirales</taxon>
        <taxon>Lachnospiraceae</taxon>
        <taxon>Wansuia</taxon>
    </lineage>
</organism>
<feature type="transmembrane region" description="Helical" evidence="11">
    <location>
        <begin position="173"/>
        <end position="194"/>
    </location>
</feature>
<dbReference type="AlphaFoldDB" id="A0A926EVK4"/>
<dbReference type="PANTHER" id="PTHR47755:SF1">
    <property type="entry name" value="CELL DIVISION PROTEIN FTSX"/>
    <property type="match status" value="1"/>
</dbReference>
<dbReference type="PIRSF" id="PIRSF003097">
    <property type="entry name" value="FtsX"/>
    <property type="match status" value="1"/>
</dbReference>
<evidence type="ECO:0000313" key="14">
    <source>
        <dbReference type="EMBL" id="MBC8589721.1"/>
    </source>
</evidence>
<evidence type="ECO:0000256" key="1">
    <source>
        <dbReference type="ARBA" id="ARBA00004651"/>
    </source>
</evidence>
<evidence type="ECO:0000256" key="4">
    <source>
        <dbReference type="ARBA" id="ARBA00022475"/>
    </source>
</evidence>